<dbReference type="GeneID" id="77334281"/>
<keyword evidence="2" id="KW-0805">Transcription regulation</keyword>
<evidence type="ECO:0000313" key="7">
    <source>
        <dbReference type="EMBL" id="RHJ64021.1"/>
    </source>
</evidence>
<dbReference type="Gene3D" id="1.10.260.40">
    <property type="entry name" value="lambda repressor-like DNA-binding domains"/>
    <property type="match status" value="1"/>
</dbReference>
<dbReference type="GO" id="GO:0003700">
    <property type="term" value="F:DNA-binding transcription factor activity"/>
    <property type="evidence" value="ECO:0007669"/>
    <property type="project" value="TreeGrafter"/>
</dbReference>
<dbReference type="Proteomes" id="UP000285832">
    <property type="component" value="Unassembled WGS sequence"/>
</dbReference>
<dbReference type="InterPro" id="IPR010982">
    <property type="entry name" value="Lambda_DNA-bd_dom_sf"/>
</dbReference>
<dbReference type="EMBL" id="QRMI01000002">
    <property type="protein sequence ID" value="RHJ64021.1"/>
    <property type="molecule type" value="Genomic_DNA"/>
</dbReference>
<evidence type="ECO:0000313" key="9">
    <source>
        <dbReference type="Proteomes" id="UP000285832"/>
    </source>
</evidence>
<dbReference type="PROSITE" id="PS50932">
    <property type="entry name" value="HTH_LACI_2"/>
    <property type="match status" value="1"/>
</dbReference>
<dbReference type="PANTHER" id="PTHR30146">
    <property type="entry name" value="LACI-RELATED TRANSCRIPTIONAL REPRESSOR"/>
    <property type="match status" value="1"/>
</dbReference>
<dbReference type="CDD" id="cd01392">
    <property type="entry name" value="HTH_LacI"/>
    <property type="match status" value="1"/>
</dbReference>
<comment type="caution">
    <text evidence="7">The sequence shown here is derived from an EMBL/GenBank/DDBJ whole genome shotgun (WGS) entry which is preliminary data.</text>
</comment>
<feature type="domain" description="HTH lacI-type" evidence="5">
    <location>
        <begin position="2"/>
        <end position="56"/>
    </location>
</feature>
<gene>
    <name evidence="7" type="ORF">DW116_00840</name>
    <name evidence="6" type="ORF">DW672_00790</name>
</gene>
<dbReference type="Proteomes" id="UP000284902">
    <property type="component" value="Unassembled WGS sequence"/>
</dbReference>
<name>A0A415D9A6_9FIRM</name>
<dbReference type="GO" id="GO:0000976">
    <property type="term" value="F:transcription cis-regulatory region binding"/>
    <property type="evidence" value="ECO:0007669"/>
    <property type="project" value="TreeGrafter"/>
</dbReference>
<keyword evidence="1" id="KW-0678">Repressor</keyword>
<dbReference type="PROSITE" id="PS00356">
    <property type="entry name" value="HTH_LACI_1"/>
    <property type="match status" value="1"/>
</dbReference>
<keyword evidence="3" id="KW-0238">DNA-binding</keyword>
<evidence type="ECO:0000313" key="8">
    <source>
        <dbReference type="Proteomes" id="UP000284902"/>
    </source>
</evidence>
<dbReference type="InterPro" id="IPR028082">
    <property type="entry name" value="Peripla_BP_I"/>
</dbReference>
<accession>A0A415D9A6</accession>
<evidence type="ECO:0000313" key="6">
    <source>
        <dbReference type="EMBL" id="RHF63042.1"/>
    </source>
</evidence>
<evidence type="ECO:0000259" key="5">
    <source>
        <dbReference type="PROSITE" id="PS50932"/>
    </source>
</evidence>
<organism evidence="7 9">
    <name type="scientific">[Ruminococcus] lactaris</name>
    <dbReference type="NCBI Taxonomy" id="46228"/>
    <lineage>
        <taxon>Bacteria</taxon>
        <taxon>Bacillati</taxon>
        <taxon>Bacillota</taxon>
        <taxon>Clostridia</taxon>
        <taxon>Lachnospirales</taxon>
        <taxon>Lachnospiraceae</taxon>
        <taxon>Mediterraneibacter</taxon>
    </lineage>
</organism>
<evidence type="ECO:0000256" key="1">
    <source>
        <dbReference type="ARBA" id="ARBA00022491"/>
    </source>
</evidence>
<dbReference type="AlphaFoldDB" id="A0A415D9A6"/>
<dbReference type="SUPFAM" id="SSF53822">
    <property type="entry name" value="Periplasmic binding protein-like I"/>
    <property type="match status" value="1"/>
</dbReference>
<dbReference type="PRINTS" id="PR00036">
    <property type="entry name" value="HTHLACI"/>
</dbReference>
<dbReference type="Pfam" id="PF00356">
    <property type="entry name" value="LacI"/>
    <property type="match status" value="1"/>
</dbReference>
<dbReference type="SMART" id="SM00354">
    <property type="entry name" value="HTH_LACI"/>
    <property type="match status" value="1"/>
</dbReference>
<dbReference type="EMBL" id="QRHG01000002">
    <property type="protein sequence ID" value="RHF63042.1"/>
    <property type="molecule type" value="Genomic_DNA"/>
</dbReference>
<keyword evidence="4" id="KW-0804">Transcription</keyword>
<evidence type="ECO:0000256" key="3">
    <source>
        <dbReference type="ARBA" id="ARBA00023125"/>
    </source>
</evidence>
<dbReference type="InterPro" id="IPR000843">
    <property type="entry name" value="HTH_LacI"/>
</dbReference>
<dbReference type="CDD" id="cd06291">
    <property type="entry name" value="PBP1_Qymf-like"/>
    <property type="match status" value="1"/>
</dbReference>
<dbReference type="SUPFAM" id="SSF47413">
    <property type="entry name" value="lambda repressor-like DNA-binding domains"/>
    <property type="match status" value="1"/>
</dbReference>
<dbReference type="InterPro" id="IPR001761">
    <property type="entry name" value="Peripla_BP/Lac1_sug-bd_dom"/>
</dbReference>
<dbReference type="Pfam" id="PF00532">
    <property type="entry name" value="Peripla_BP_1"/>
    <property type="match status" value="1"/>
</dbReference>
<dbReference type="RefSeq" id="WP_005609226.1">
    <property type="nucleotide sequence ID" value="NZ_CABKOA010000040.1"/>
</dbReference>
<protein>
    <submittedName>
        <fullName evidence="7">LacI family transcriptional regulator</fullName>
    </submittedName>
</protein>
<evidence type="ECO:0000256" key="4">
    <source>
        <dbReference type="ARBA" id="ARBA00023163"/>
    </source>
</evidence>
<proteinExistence type="predicted"/>
<reference evidence="8 9" key="1">
    <citation type="submission" date="2018-08" db="EMBL/GenBank/DDBJ databases">
        <title>A genome reference for cultivated species of the human gut microbiota.</title>
        <authorList>
            <person name="Zou Y."/>
            <person name="Xue W."/>
            <person name="Luo G."/>
        </authorList>
    </citation>
    <scope>NUCLEOTIDE SEQUENCE [LARGE SCALE GENOMIC DNA]</scope>
    <source>
        <strain evidence="7 9">AM09-9</strain>
        <strain evidence="6 8">AM25-1LB</strain>
    </source>
</reference>
<sequence>MTSIRDVAKIAGVSPATVSRVMNGTANVNEEKRQRVEAAIEKTGFCPNELARALYKKSSKIIGVIVPDIENPFFSELAKAVEDEAFQNGYRMLLCSSGNNAEKEMQNIQMLVQMKADGVIIMTDSADTGKVLKACQVPVVLVDRTLQNVNEKAVVKSDHYKGGYLAAEHLVQCGCKKIVCLKEPSGYSSGNERYRGYLAVCEKYGLKEQSVDCTYVYEEGIRAVGKMLEQYPDVDGVIAGNDMIAMAVYKELTRMGKKIPQEVQLIGFDDVKFGQIFTPELTTIHQSIREMGTAAAQIIEKCVEGQPCQKKNIFDVSLVVRETTMEW</sequence>
<evidence type="ECO:0000256" key="2">
    <source>
        <dbReference type="ARBA" id="ARBA00023015"/>
    </source>
</evidence>
<dbReference type="PANTHER" id="PTHR30146:SF95">
    <property type="entry name" value="RIBOSE OPERON REPRESSOR"/>
    <property type="match status" value="1"/>
</dbReference>
<dbReference type="Gene3D" id="3.40.50.2300">
    <property type="match status" value="2"/>
</dbReference>